<dbReference type="PANTHER" id="PTHR43042:SF2">
    <property type="entry name" value="SAM-DEPENDENT METHYLTRANSFERASE"/>
    <property type="match status" value="1"/>
</dbReference>
<dbReference type="CDD" id="cd02440">
    <property type="entry name" value="AdoMet_MTases"/>
    <property type="match status" value="1"/>
</dbReference>
<dbReference type="Proteomes" id="UP000886833">
    <property type="component" value="Unassembled WGS sequence"/>
</dbReference>
<dbReference type="InterPro" id="IPR019614">
    <property type="entry name" value="SAM-dep_methyl-trfase"/>
</dbReference>
<dbReference type="PANTHER" id="PTHR43042">
    <property type="entry name" value="SAM-DEPENDENT METHYLTRANSFERASE"/>
    <property type="match status" value="1"/>
</dbReference>
<proteinExistence type="predicted"/>
<keyword evidence="3" id="KW-0949">S-adenosyl-L-methionine</keyword>
<dbReference type="EMBL" id="DVKQ01000079">
    <property type="protein sequence ID" value="HIT38037.1"/>
    <property type="molecule type" value="Genomic_DNA"/>
</dbReference>
<evidence type="ECO:0000313" key="6">
    <source>
        <dbReference type="Proteomes" id="UP000886833"/>
    </source>
</evidence>
<keyword evidence="1 5" id="KW-0489">Methyltransferase</keyword>
<evidence type="ECO:0000259" key="4">
    <source>
        <dbReference type="Pfam" id="PF10672"/>
    </source>
</evidence>
<dbReference type="AlphaFoldDB" id="A0A9D1KD52"/>
<dbReference type="Pfam" id="PF10672">
    <property type="entry name" value="Methyltrans_SAM"/>
    <property type="match status" value="1"/>
</dbReference>
<dbReference type="InterPro" id="IPR029063">
    <property type="entry name" value="SAM-dependent_MTases_sf"/>
</dbReference>
<dbReference type="Gene3D" id="3.40.50.150">
    <property type="entry name" value="Vaccinia Virus protein VP39"/>
    <property type="match status" value="1"/>
</dbReference>
<evidence type="ECO:0000313" key="5">
    <source>
        <dbReference type="EMBL" id="HIT38037.1"/>
    </source>
</evidence>
<reference evidence="5" key="1">
    <citation type="submission" date="2020-10" db="EMBL/GenBank/DDBJ databases">
        <authorList>
            <person name="Gilroy R."/>
        </authorList>
    </citation>
    <scope>NUCLEOTIDE SEQUENCE</scope>
    <source>
        <strain evidence="5">CHK195-26880</strain>
    </source>
</reference>
<sequence length="290" mass="33013">MLTPNNFKDYELLDASNGEKLERWGKYILLRPDPTVIWDNGNLLEKYKEKIDAIYYRSNKGGGHWENLRKIPSTWTIKYQDLTFNIKQMGFKHTGIFPEQAVNWEYMMNKIEDAKRHIKVLNLFGYTGAASVACLKAGASVTHVDASKGMVEVCKENVISSGLKDKQVRYLVDDVVKFVKREIRRGNKYDAIVMDPPSYGRGANGEVWDIEKDLANLVNLCLEILSDKPLFFIINSYTTGLSKTSLENLLLTTINKKHKGIVTSSEIGLKITDNSLILPCGIYGRWESYD</sequence>
<dbReference type="InterPro" id="IPR013780">
    <property type="entry name" value="Glyco_hydro_b"/>
</dbReference>
<organism evidence="5 6">
    <name type="scientific">Candidatus Onthousia faecipullorum</name>
    <dbReference type="NCBI Taxonomy" id="2840887"/>
    <lineage>
        <taxon>Bacteria</taxon>
        <taxon>Bacillati</taxon>
        <taxon>Bacillota</taxon>
        <taxon>Bacilli</taxon>
        <taxon>Candidatus Onthousia</taxon>
    </lineage>
</organism>
<accession>A0A9D1KD52</accession>
<keyword evidence="2" id="KW-0808">Transferase</keyword>
<name>A0A9D1KD52_9FIRM</name>
<feature type="domain" description="S-adenosylmethionine-dependent methyltransferase" evidence="4">
    <location>
        <begin position="73"/>
        <end position="219"/>
    </location>
</feature>
<dbReference type="GO" id="GO:0008168">
    <property type="term" value="F:methyltransferase activity"/>
    <property type="evidence" value="ECO:0007669"/>
    <property type="project" value="UniProtKB-KW"/>
</dbReference>
<dbReference type="SUPFAM" id="SSF53335">
    <property type="entry name" value="S-adenosyl-L-methionine-dependent methyltransferases"/>
    <property type="match status" value="1"/>
</dbReference>
<evidence type="ECO:0000256" key="3">
    <source>
        <dbReference type="ARBA" id="ARBA00022691"/>
    </source>
</evidence>
<dbReference type="GO" id="GO:0032259">
    <property type="term" value="P:methylation"/>
    <property type="evidence" value="ECO:0007669"/>
    <property type="project" value="UniProtKB-KW"/>
</dbReference>
<reference evidence="5" key="2">
    <citation type="journal article" date="2021" name="PeerJ">
        <title>Extensive microbial diversity within the chicken gut microbiome revealed by metagenomics and culture.</title>
        <authorList>
            <person name="Gilroy R."/>
            <person name="Ravi A."/>
            <person name="Getino M."/>
            <person name="Pursley I."/>
            <person name="Horton D.L."/>
            <person name="Alikhan N.F."/>
            <person name="Baker D."/>
            <person name="Gharbi K."/>
            <person name="Hall N."/>
            <person name="Watson M."/>
            <person name="Adriaenssens E.M."/>
            <person name="Foster-Nyarko E."/>
            <person name="Jarju S."/>
            <person name="Secka A."/>
            <person name="Antonio M."/>
            <person name="Oren A."/>
            <person name="Chaudhuri R.R."/>
            <person name="La Ragione R."/>
            <person name="Hildebrand F."/>
            <person name="Pallen M.J."/>
        </authorList>
    </citation>
    <scope>NUCLEOTIDE SEQUENCE</scope>
    <source>
        <strain evidence="5">CHK195-26880</strain>
    </source>
</reference>
<evidence type="ECO:0000256" key="2">
    <source>
        <dbReference type="ARBA" id="ARBA00022679"/>
    </source>
</evidence>
<protein>
    <submittedName>
        <fullName evidence="5">Class I SAM-dependent methyltransferase</fullName>
    </submittedName>
</protein>
<dbReference type="Gene3D" id="2.60.40.1180">
    <property type="entry name" value="Golgi alpha-mannosidase II"/>
    <property type="match status" value="1"/>
</dbReference>
<comment type="caution">
    <text evidence="5">The sequence shown here is derived from an EMBL/GenBank/DDBJ whole genome shotgun (WGS) entry which is preliminary data.</text>
</comment>
<evidence type="ECO:0000256" key="1">
    <source>
        <dbReference type="ARBA" id="ARBA00022603"/>
    </source>
</evidence>
<gene>
    <name evidence="5" type="ORF">IAB59_06150</name>
</gene>